<dbReference type="PANTHER" id="PTHR33991:SF1">
    <property type="entry name" value="DNA REPAIR PROTEIN RECO"/>
    <property type="match status" value="1"/>
</dbReference>
<evidence type="ECO:0000259" key="8">
    <source>
        <dbReference type="Pfam" id="PF11967"/>
    </source>
</evidence>
<evidence type="ECO:0000256" key="3">
    <source>
        <dbReference type="ARBA" id="ARBA00022763"/>
    </source>
</evidence>
<dbReference type="RefSeq" id="WP_199386959.1">
    <property type="nucleotide sequence ID" value="NZ_JAEMHM010000030.1"/>
</dbReference>
<feature type="domain" description="DNA replication/recombination mediator RecO N-terminal" evidence="8">
    <location>
        <begin position="1"/>
        <end position="79"/>
    </location>
</feature>
<name>A0A8J7M316_9BACT</name>
<evidence type="ECO:0000256" key="1">
    <source>
        <dbReference type="ARBA" id="ARBA00007452"/>
    </source>
</evidence>
<keyword evidence="10" id="KW-1185">Reference proteome</keyword>
<comment type="similarity">
    <text evidence="1 7">Belongs to the RecO family.</text>
</comment>
<dbReference type="Gene3D" id="1.20.1440.120">
    <property type="entry name" value="Recombination protein O, C-terminal domain"/>
    <property type="match status" value="1"/>
</dbReference>
<evidence type="ECO:0000313" key="10">
    <source>
        <dbReference type="Proteomes" id="UP000636888"/>
    </source>
</evidence>
<dbReference type="SUPFAM" id="SSF50249">
    <property type="entry name" value="Nucleic acid-binding proteins"/>
    <property type="match status" value="1"/>
</dbReference>
<evidence type="ECO:0000313" key="9">
    <source>
        <dbReference type="EMBL" id="MBJ6727819.1"/>
    </source>
</evidence>
<dbReference type="GO" id="GO:0043590">
    <property type="term" value="C:bacterial nucleoid"/>
    <property type="evidence" value="ECO:0007669"/>
    <property type="project" value="TreeGrafter"/>
</dbReference>
<evidence type="ECO:0000256" key="7">
    <source>
        <dbReference type="HAMAP-Rule" id="MF_00201"/>
    </source>
</evidence>
<dbReference type="Gene3D" id="2.40.50.140">
    <property type="entry name" value="Nucleic acid-binding proteins"/>
    <property type="match status" value="1"/>
</dbReference>
<dbReference type="AlphaFoldDB" id="A0A8J7M316"/>
<dbReference type="Pfam" id="PF02565">
    <property type="entry name" value="RecO_C"/>
    <property type="match status" value="1"/>
</dbReference>
<dbReference type="EMBL" id="JAEMHM010000030">
    <property type="protein sequence ID" value="MBJ6727819.1"/>
    <property type="molecule type" value="Genomic_DNA"/>
</dbReference>
<evidence type="ECO:0000256" key="4">
    <source>
        <dbReference type="ARBA" id="ARBA00023172"/>
    </source>
</evidence>
<dbReference type="SUPFAM" id="SSF57863">
    <property type="entry name" value="ArfGap/RecO-like zinc finger"/>
    <property type="match status" value="1"/>
</dbReference>
<dbReference type="InterPro" id="IPR022572">
    <property type="entry name" value="DNA_rep/recomb_RecO_N"/>
</dbReference>
<evidence type="ECO:0000256" key="6">
    <source>
        <dbReference type="ARBA" id="ARBA00033409"/>
    </source>
</evidence>
<dbReference type="PANTHER" id="PTHR33991">
    <property type="entry name" value="DNA REPAIR PROTEIN RECO"/>
    <property type="match status" value="1"/>
</dbReference>
<dbReference type="Pfam" id="PF11967">
    <property type="entry name" value="RecO_N"/>
    <property type="match status" value="1"/>
</dbReference>
<reference evidence="9" key="1">
    <citation type="submission" date="2020-12" db="EMBL/GenBank/DDBJ databases">
        <title>Geomonas sp. Red875, isolated from river sediment.</title>
        <authorList>
            <person name="Xu Z."/>
            <person name="Zhang Z."/>
            <person name="Masuda Y."/>
            <person name="Itoh H."/>
            <person name="Senoo K."/>
        </authorList>
    </citation>
    <scope>NUCLEOTIDE SEQUENCE</scope>
    <source>
        <strain evidence="9">Red875</strain>
    </source>
</reference>
<protein>
    <recommendedName>
        <fullName evidence="2 7">DNA repair protein RecO</fullName>
    </recommendedName>
    <alternativeName>
        <fullName evidence="6 7">Recombination protein O</fullName>
    </alternativeName>
</protein>
<organism evidence="9 10">
    <name type="scientific">Geomesophilobacter sediminis</name>
    <dbReference type="NCBI Taxonomy" id="2798584"/>
    <lineage>
        <taxon>Bacteria</taxon>
        <taxon>Pseudomonadati</taxon>
        <taxon>Thermodesulfobacteriota</taxon>
        <taxon>Desulfuromonadia</taxon>
        <taxon>Geobacterales</taxon>
        <taxon>Geobacteraceae</taxon>
        <taxon>Geomesophilobacter</taxon>
    </lineage>
</organism>
<evidence type="ECO:0000256" key="2">
    <source>
        <dbReference type="ARBA" id="ARBA00021310"/>
    </source>
</evidence>
<sequence length="212" mass="23361">MRKAEADAIILRLTDYGEADRIVSFFTLQHGRISGIARGAKKSHKRFGGALEAFAYLNLQLNLGPGLATVTSTDIVSIFPAIRKELPKIGYAAYACELVERLTPEGEESPRLFRLLLRYLEWLDQAPPSPSDRRFFAVNLLKILGYQPELDGMGISDATALLLERAMQTGRFGAVVFPEAALKEADSLLDPAIAIHLERPLKSLAFLSMTGE</sequence>
<dbReference type="GO" id="GO:0006302">
    <property type="term" value="P:double-strand break repair"/>
    <property type="evidence" value="ECO:0007669"/>
    <property type="project" value="TreeGrafter"/>
</dbReference>
<dbReference type="GO" id="GO:0006310">
    <property type="term" value="P:DNA recombination"/>
    <property type="evidence" value="ECO:0007669"/>
    <property type="project" value="UniProtKB-UniRule"/>
</dbReference>
<dbReference type="InterPro" id="IPR003717">
    <property type="entry name" value="RecO"/>
</dbReference>
<dbReference type="InterPro" id="IPR042242">
    <property type="entry name" value="RecO_C"/>
</dbReference>
<keyword evidence="5 7" id="KW-0234">DNA repair</keyword>
<accession>A0A8J7M316</accession>
<evidence type="ECO:0000256" key="5">
    <source>
        <dbReference type="ARBA" id="ARBA00023204"/>
    </source>
</evidence>
<comment type="function">
    <text evidence="7">Involved in DNA repair and RecF pathway recombination.</text>
</comment>
<gene>
    <name evidence="7 9" type="primary">recO</name>
    <name evidence="9" type="ORF">JFN93_24180</name>
</gene>
<dbReference type="Proteomes" id="UP000636888">
    <property type="component" value="Unassembled WGS sequence"/>
</dbReference>
<proteinExistence type="inferred from homology"/>
<keyword evidence="4 7" id="KW-0233">DNA recombination</keyword>
<dbReference type="NCBIfam" id="TIGR00613">
    <property type="entry name" value="reco"/>
    <property type="match status" value="1"/>
</dbReference>
<comment type="caution">
    <text evidence="9">The sequence shown here is derived from an EMBL/GenBank/DDBJ whole genome shotgun (WGS) entry which is preliminary data.</text>
</comment>
<dbReference type="InterPro" id="IPR012340">
    <property type="entry name" value="NA-bd_OB-fold"/>
</dbReference>
<dbReference type="HAMAP" id="MF_00201">
    <property type="entry name" value="RecO"/>
    <property type="match status" value="1"/>
</dbReference>
<keyword evidence="3 7" id="KW-0227">DNA damage</keyword>
<dbReference type="InterPro" id="IPR037278">
    <property type="entry name" value="ARFGAP/RecO"/>
</dbReference>